<proteinExistence type="predicted"/>
<protein>
    <submittedName>
        <fullName evidence="1">Uncharacterized protein</fullName>
    </submittedName>
</protein>
<evidence type="ECO:0000313" key="1">
    <source>
        <dbReference type="EMBL" id="OMJ72435.1"/>
    </source>
</evidence>
<comment type="caution">
    <text evidence="1">The sequence shown here is derived from an EMBL/GenBank/DDBJ whole genome shotgun (WGS) entry which is preliminary data.</text>
</comment>
<organism evidence="1 2">
    <name type="scientific">Stentor coeruleus</name>
    <dbReference type="NCBI Taxonomy" id="5963"/>
    <lineage>
        <taxon>Eukaryota</taxon>
        <taxon>Sar</taxon>
        <taxon>Alveolata</taxon>
        <taxon>Ciliophora</taxon>
        <taxon>Postciliodesmatophora</taxon>
        <taxon>Heterotrichea</taxon>
        <taxon>Heterotrichida</taxon>
        <taxon>Stentoridae</taxon>
        <taxon>Stentor</taxon>
    </lineage>
</organism>
<reference evidence="1 2" key="1">
    <citation type="submission" date="2016-11" db="EMBL/GenBank/DDBJ databases">
        <title>The macronuclear genome of Stentor coeruleus: a giant cell with tiny introns.</title>
        <authorList>
            <person name="Slabodnick M."/>
            <person name="Ruby J.G."/>
            <person name="Reiff S.B."/>
            <person name="Swart E.C."/>
            <person name="Gosai S."/>
            <person name="Prabakaran S."/>
            <person name="Witkowska E."/>
            <person name="Larue G.E."/>
            <person name="Fisher S."/>
            <person name="Freeman R.M."/>
            <person name="Gunawardena J."/>
            <person name="Chu W."/>
            <person name="Stover N.A."/>
            <person name="Gregory B.D."/>
            <person name="Nowacki M."/>
            <person name="Derisi J."/>
            <person name="Roy S.W."/>
            <person name="Marshall W.F."/>
            <person name="Sood P."/>
        </authorList>
    </citation>
    <scope>NUCLEOTIDE SEQUENCE [LARGE SCALE GENOMIC DNA]</scope>
    <source>
        <strain evidence="1">WM001</strain>
    </source>
</reference>
<accession>A0A1R2B700</accession>
<dbReference type="EMBL" id="MPUH01000902">
    <property type="protein sequence ID" value="OMJ72435.1"/>
    <property type="molecule type" value="Genomic_DNA"/>
</dbReference>
<gene>
    <name evidence="1" type="ORF">SteCoe_29139</name>
</gene>
<dbReference type="Proteomes" id="UP000187209">
    <property type="component" value="Unassembled WGS sequence"/>
</dbReference>
<name>A0A1R2B700_9CILI</name>
<evidence type="ECO:0000313" key="2">
    <source>
        <dbReference type="Proteomes" id="UP000187209"/>
    </source>
</evidence>
<keyword evidence="2" id="KW-1185">Reference proteome</keyword>
<dbReference type="OrthoDB" id="328009at2759"/>
<sequence>MFFALLLLSVTGEMFYSFDSMLDPLPIKWPENWVTNMVEPSSNHAGETVSISVYCYIPLTLPIGTYAELTVKGLTVPTVSYSLTAEQKSADDNTFVFSGYVMPTTAGSYGPISIVIRQSSTGQILAGSEVIGFLGVTSTKTPAGSLSVTWGTATKAISASSSLTFGFSLTANMEEYDFIVLNTDSNFPFTTLTGPTWDTTGTTYFSSMAVEAFKDKNKVVFYGLQNRVYDDVTATFTLAGFTNPAYVTSGPYSWSLEVYRFGTKTILQRFTSTQPSDSTAAGAVTIASWTPSNSYLEKGDIVSGLTIFMTLKFSTAHAIDSEGYFEVTYSTGANIATNSYITADATQPISTGTDYLYVDPLASLGCSITSNVQVVRCTVVKDKSIAAGTQISLYNLVLFGASPSVSSIKSYTKGDKNIDSTTAAESITYPTTRTLLSSPLAYVTTSKASEVGKNTAGDSGTYGLVVSFKAIGGISTTSTFSISAPFIVQSSAAELSLNFASGIYGLYPKANAADVFSSTTAANAFSDTNGLTLTVNPGTLSFTSPMTYTDSTHYVDFYFGAGTSSSVGNVYMPYFETGVQARHEFAIKFTATTSTYVWAKPLYFKYAVTDPTFAFFCKNSPAPGLPAKLSITPAFAWTINSAYTAYIVFDITTTNSGIGGDLGSGLDSGDEYPAKIASTTDKLTIVYSSTVSTASLYYKFVTTTSIAASKMDIVLPIPALINSVAYTVAAKIIAVRIIDSEIFTLSKSTSTTAAATADATVKAVGSTSTSTTFSTLGAMTSVALSLTGATTTAGSVSPIGVSISFDKGFGLSSSSTITGPSVTAKSLTLLTSSNSKFQFVTGYNTETIMFSDVSSTATPSTTSWTLSSATASWLAGTPKLYFSLGAISADGGVFSTGGCYNYQSFSFVINAAGMTLTSYEPKSTKGLGADSFTFDLTITVTNPGIIYANKNSNIGFVVGSSFAGTGCAWTLTAGTYTDSGTLTSNTGKTTKLITEDIAASTSIIILVKGIPRLTYVDDATKLSGFTSVTVYYLTTKVYEWAGTTDDSKTAFTAGAAAGKSNIASVWAFPNIKGSSGVYFQIIFKPAYALPAGSEITIEGETFSADTSVADNTWCNYGFTSASIATSKLVLTLSSAVASGASVEVRKDLAFDISSSALSLSNPFLITAKYKSTTIVVDASADAVAAQKITYDPAPTPVLSSVSVAASIKNMGLISPHKFSFKVNTQIASNWFICFDAPADYDAVPGPADEFDLLPDVHYLDVESEQFNDVYCYADHWVITCGGLNDVAQDTEISLNITLVNPAASSAKWSVYVLNSTEDVVVVPYYTLTAAYEALPSNTIDLYTVSHDSVPAVSSDLKFSMRASESFSAGGAIYVLFPGPYDLEVYNPDKVSCSGVYGDSTIFIPENSECDVYDNYIEFLFPAAQALTSASWTNLTAAGITQPPKGFDRNKDNYDAYVTNLFDVYDYWTGKFEIFTMNANSDTATAFTGMSFCNLNAAYTGYFVQDWDIIKINDGDDVMIAPGTFSKYCSIVPDGLVLNALDLTVYAKDENDGVLSFDSDSYLLTSSYPSDAFRVGAPSSASEDFYYITWTIKETPFVTGDYMYGAPPKTKVQVFMKNQISVTVSEISLVPPGMFSYPIEISLGEASPFSDITISLALDTASTLYSFEPQSLKFTSTDFAKSFIIKATSEAVADTKVTFTYSISGTDTAAFKLSTSGSFTIGSINSNAAVISSLSLTQKSSNALDLEINVDTASVITWALMSTYISSNNENATDYDTIMETAYPVIGDASDTQVDIDEQIYEFSLALNSVDGDDWDTICNNIFDLASTTYFTGQCFVDSGASIIYSFTSLIANTEYLAAVWADNFSGKNLTYQEAKQSTASLPPSAIVSLAFVEVVPSGSMDAINKALAVTLKISSLRVKTFGGIARRLGSTSSSVVAPSVLTSELPSDLAKSMDEAELLTNLNAQGVVVTGVTPTITDATSSSFGVPGFTDADWNNTDVEFIFNFNADVDGVYCCGYQVDSNSTYSSTELLYGISSDGEDISEYTWCSKTSKGNDYTVTYFVNETDMFGTFELACTICNNYPIVPECLGDENIEKSSIEWLNETSSSYARSLSLAIMAFIAYLS</sequence>